<accession>A0ACC1SK32</accession>
<name>A0ACC1SK32_9APHY</name>
<comment type="caution">
    <text evidence="1">The sequence shown here is derived from an EMBL/GenBank/DDBJ whole genome shotgun (WGS) entry which is preliminary data.</text>
</comment>
<protein>
    <submittedName>
        <fullName evidence="1">Uncharacterized protein</fullName>
    </submittedName>
</protein>
<dbReference type="EMBL" id="JANHOG010001206">
    <property type="protein sequence ID" value="KAJ3541386.1"/>
    <property type="molecule type" value="Genomic_DNA"/>
</dbReference>
<dbReference type="Proteomes" id="UP001148662">
    <property type="component" value="Unassembled WGS sequence"/>
</dbReference>
<evidence type="ECO:0000313" key="2">
    <source>
        <dbReference type="Proteomes" id="UP001148662"/>
    </source>
</evidence>
<evidence type="ECO:0000313" key="1">
    <source>
        <dbReference type="EMBL" id="KAJ3541386.1"/>
    </source>
</evidence>
<gene>
    <name evidence="1" type="ORF">NM688_g6092</name>
</gene>
<reference evidence="1" key="1">
    <citation type="submission" date="2022-07" db="EMBL/GenBank/DDBJ databases">
        <title>Genome Sequence of Phlebia brevispora.</title>
        <authorList>
            <person name="Buettner E."/>
        </authorList>
    </citation>
    <scope>NUCLEOTIDE SEQUENCE</scope>
    <source>
        <strain evidence="1">MPL23</strain>
    </source>
</reference>
<keyword evidence="2" id="KW-1185">Reference proteome</keyword>
<organism evidence="1 2">
    <name type="scientific">Phlebia brevispora</name>
    <dbReference type="NCBI Taxonomy" id="194682"/>
    <lineage>
        <taxon>Eukaryota</taxon>
        <taxon>Fungi</taxon>
        <taxon>Dikarya</taxon>
        <taxon>Basidiomycota</taxon>
        <taxon>Agaricomycotina</taxon>
        <taxon>Agaricomycetes</taxon>
        <taxon>Polyporales</taxon>
        <taxon>Meruliaceae</taxon>
        <taxon>Phlebia</taxon>
    </lineage>
</organism>
<proteinExistence type="predicted"/>
<sequence>MAGVDTAEMNSLHGGNASDLFLGSCEFMSRLLTSIGATRVLKSDTFHSEGTVAKIDFCDSTALEFPNWMSCSHLEHLRRRAVGVLKKHLEPLIFLLLYASANSIIFSEAFTPFGVDTLMLADTRFLSQYDSATRYAIMCSFPLSLNLTAAGVSLPVRSPSITFLPALAPRPRYRTEGIVQHASDSASYVVFRASGVSSDATAKSHSPRRHLSFPKAFRYLPESSLAICRPERTGACTIDQSIRFCCAVAKKTASRSIRRAEQPQPVSSPHAALVIIILSGSASTLDCAVLLLLDLIVPRRAFAMFGYYNLPRVRERSQRHLTFSLWREHLPSGLLT</sequence>